<dbReference type="Proteomes" id="UP001552594">
    <property type="component" value="Unassembled WGS sequence"/>
</dbReference>
<evidence type="ECO:0000313" key="2">
    <source>
        <dbReference type="Proteomes" id="UP001552594"/>
    </source>
</evidence>
<comment type="caution">
    <text evidence="1">The sequence shown here is derived from an EMBL/GenBank/DDBJ whole genome shotgun (WGS) entry which is preliminary data.</text>
</comment>
<organism evidence="1 2">
    <name type="scientific">Streptomyces orinoci</name>
    <name type="common">Streptoverticillium orinoci</name>
    <dbReference type="NCBI Taxonomy" id="67339"/>
    <lineage>
        <taxon>Bacteria</taxon>
        <taxon>Bacillati</taxon>
        <taxon>Actinomycetota</taxon>
        <taxon>Actinomycetes</taxon>
        <taxon>Kitasatosporales</taxon>
        <taxon>Streptomycetaceae</taxon>
        <taxon>Streptomyces</taxon>
    </lineage>
</organism>
<gene>
    <name evidence="1" type="ORF">AB0L16_10090</name>
</gene>
<accession>A0ABV3JVA8</accession>
<reference evidence="1 2" key="1">
    <citation type="submission" date="2024-06" db="EMBL/GenBank/DDBJ databases">
        <title>The Natural Products Discovery Center: Release of the First 8490 Sequenced Strains for Exploring Actinobacteria Biosynthetic Diversity.</title>
        <authorList>
            <person name="Kalkreuter E."/>
            <person name="Kautsar S.A."/>
            <person name="Yang D."/>
            <person name="Bader C.D."/>
            <person name="Teijaro C.N."/>
            <person name="Fluegel L."/>
            <person name="Davis C.M."/>
            <person name="Simpson J.R."/>
            <person name="Lauterbach L."/>
            <person name="Steele A.D."/>
            <person name="Gui C."/>
            <person name="Meng S."/>
            <person name="Li G."/>
            <person name="Viehrig K."/>
            <person name="Ye F."/>
            <person name="Su P."/>
            <person name="Kiefer A.F."/>
            <person name="Nichols A."/>
            <person name="Cepeda A.J."/>
            <person name="Yan W."/>
            <person name="Fan B."/>
            <person name="Jiang Y."/>
            <person name="Adhikari A."/>
            <person name="Zheng C.-J."/>
            <person name="Schuster L."/>
            <person name="Cowan T.M."/>
            <person name="Smanski M.J."/>
            <person name="Chevrette M.G."/>
            <person name="De Carvalho L.P.S."/>
            <person name="Shen B."/>
        </authorList>
    </citation>
    <scope>NUCLEOTIDE SEQUENCE [LARGE SCALE GENOMIC DNA]</scope>
    <source>
        <strain evidence="1 2">NPDC052347</strain>
    </source>
</reference>
<name>A0ABV3JVA8_STRON</name>
<proteinExistence type="predicted"/>
<dbReference type="EMBL" id="JBFAUK010000006">
    <property type="protein sequence ID" value="MEV5506814.1"/>
    <property type="molecule type" value="Genomic_DNA"/>
</dbReference>
<evidence type="ECO:0000313" key="1">
    <source>
        <dbReference type="EMBL" id="MEV5506814.1"/>
    </source>
</evidence>
<keyword evidence="2" id="KW-1185">Reference proteome</keyword>
<protein>
    <submittedName>
        <fullName evidence="1">Uncharacterized protein</fullName>
    </submittedName>
</protein>
<sequence>MLKPVPDSDPMGGMRPLLEQDDALTGYEPENYPDNCWVLHAAYRGADRVLWRDEVTSMGQSWEAWQRNPNWRVLQGRFRSPEAIAPSEGQPDRQSLARLVKVLARHSAEGLDTECYWAQAYVEDLVRPTVVAHEGALREGVAHYDICEDPHSGVSLKFPAQWWAKDQSWYVLTDWDMSATQVFGDQSLILDLLADDWLEAVRLP</sequence>
<dbReference type="RefSeq" id="WP_153068679.1">
    <property type="nucleotide sequence ID" value="NZ_JBFAUK010000006.1"/>
</dbReference>